<sequence length="232" mass="25200">MTSRKTGFLNLTVIRYLRHKPQLVFSLLTGLAVLGFCLGFTHLNGITSALIAWNCFTVPYIALALQAMLTADRASLESHAHLYDDGEGVILLLSILAAILSFVAIIGELATTQNVSDAAKAWHVALSGLTLITAWTYIHIAFAFHYAHGYYAELPRNKGEPSLIFPGTKAPHYMDFLYFAFVIGTSGQTADVDFATTNMRRIGLIHCVTAYLFNATVLALTINIAAGLISSS</sequence>
<protein>
    <recommendedName>
        <fullName evidence="4">DUF1345 domain-containing protein</fullName>
    </recommendedName>
</protein>
<feature type="transmembrane region" description="Helical" evidence="1">
    <location>
        <begin position="208"/>
        <end position="229"/>
    </location>
</feature>
<dbReference type="STRING" id="1121022.GCA_000376105_00133"/>
<feature type="transmembrane region" description="Helical" evidence="1">
    <location>
        <begin position="122"/>
        <end position="147"/>
    </location>
</feature>
<reference evidence="2 3" key="1">
    <citation type="journal article" date="2014" name="Nature">
        <title>Sequential evolution of bacterial morphology by co-option of a developmental regulator.</title>
        <authorList>
            <person name="Jiang C."/>
            <person name="Brown P.J."/>
            <person name="Ducret A."/>
            <person name="Brun Y.V."/>
        </authorList>
    </citation>
    <scope>NUCLEOTIDE SEQUENCE [LARGE SCALE GENOMIC DNA]</scope>
    <source>
        <strain evidence="2 3">DSM 16100</strain>
    </source>
</reference>
<evidence type="ECO:0000256" key="1">
    <source>
        <dbReference type="SAM" id="Phobius"/>
    </source>
</evidence>
<evidence type="ECO:0008006" key="4">
    <source>
        <dbReference type="Google" id="ProtNLM"/>
    </source>
</evidence>
<dbReference type="Pfam" id="PF07077">
    <property type="entry name" value="DUF1345"/>
    <property type="match status" value="1"/>
</dbReference>
<evidence type="ECO:0000313" key="2">
    <source>
        <dbReference type="EMBL" id="ESQ93882.1"/>
    </source>
</evidence>
<dbReference type="Proteomes" id="UP000017837">
    <property type="component" value="Unassembled WGS sequence"/>
</dbReference>
<name>V4PIU1_9CAUL</name>
<accession>V4PIU1</accession>
<organism evidence="2 3">
    <name type="scientific">Asticcacaulis benevestitus DSM 16100 = ATCC BAA-896</name>
    <dbReference type="NCBI Taxonomy" id="1121022"/>
    <lineage>
        <taxon>Bacteria</taxon>
        <taxon>Pseudomonadati</taxon>
        <taxon>Pseudomonadota</taxon>
        <taxon>Alphaproteobacteria</taxon>
        <taxon>Caulobacterales</taxon>
        <taxon>Caulobacteraceae</taxon>
        <taxon>Asticcacaulis</taxon>
    </lineage>
</organism>
<dbReference type="InterPro" id="IPR009781">
    <property type="entry name" value="DUF1345"/>
</dbReference>
<keyword evidence="1" id="KW-1133">Transmembrane helix</keyword>
<gene>
    <name evidence="2" type="ORF">ABENE_04130</name>
</gene>
<dbReference type="RefSeq" id="WP_018079819.1">
    <property type="nucleotide sequence ID" value="NZ_AQWM01000001.1"/>
</dbReference>
<evidence type="ECO:0000313" key="3">
    <source>
        <dbReference type="Proteomes" id="UP000017837"/>
    </source>
</evidence>
<keyword evidence="1" id="KW-0472">Membrane</keyword>
<dbReference type="EMBL" id="AWGB01000006">
    <property type="protein sequence ID" value="ESQ93882.1"/>
    <property type="molecule type" value="Genomic_DNA"/>
</dbReference>
<feature type="transmembrane region" description="Helical" evidence="1">
    <location>
        <begin position="23"/>
        <end position="43"/>
    </location>
</feature>
<keyword evidence="3" id="KW-1185">Reference proteome</keyword>
<dbReference type="OrthoDB" id="64737at2"/>
<feature type="transmembrane region" description="Helical" evidence="1">
    <location>
        <begin position="50"/>
        <end position="69"/>
    </location>
</feature>
<dbReference type="eggNOG" id="COG4291">
    <property type="taxonomic scope" value="Bacteria"/>
</dbReference>
<keyword evidence="1" id="KW-0812">Transmembrane</keyword>
<comment type="caution">
    <text evidence="2">The sequence shown here is derived from an EMBL/GenBank/DDBJ whole genome shotgun (WGS) entry which is preliminary data.</text>
</comment>
<dbReference type="PATRIC" id="fig|1121022.4.peg.818"/>
<dbReference type="AlphaFoldDB" id="V4PIU1"/>
<proteinExistence type="predicted"/>
<feature type="transmembrane region" description="Helical" evidence="1">
    <location>
        <begin position="89"/>
        <end position="110"/>
    </location>
</feature>